<organism evidence="3 4">
    <name type="scientific">Candidatus Desantisbacteria bacterium CG2_30_40_21</name>
    <dbReference type="NCBI Taxonomy" id="1817895"/>
    <lineage>
        <taxon>Bacteria</taxon>
        <taxon>Candidatus Desantisiibacteriota</taxon>
    </lineage>
</organism>
<reference evidence="3 4" key="1">
    <citation type="journal article" date="2016" name="Environ. Microbiol.">
        <title>Genomic resolution of a cold subsurface aquifer community provides metabolic insights for novel microbes adapted to high CO concentrations.</title>
        <authorList>
            <person name="Probst A.J."/>
            <person name="Castelle C.J."/>
            <person name="Singh A."/>
            <person name="Brown C.T."/>
            <person name="Anantharaman K."/>
            <person name="Sharon I."/>
            <person name="Hug L.A."/>
            <person name="Burstein D."/>
            <person name="Emerson J.B."/>
            <person name="Thomas B.C."/>
            <person name="Banfield J.F."/>
        </authorList>
    </citation>
    <scope>NUCLEOTIDE SEQUENCE [LARGE SCALE GENOMIC DNA]</scope>
    <source>
        <strain evidence="3">CG2_30_40_21</strain>
    </source>
</reference>
<feature type="transmembrane region" description="Helical" evidence="1">
    <location>
        <begin position="228"/>
        <end position="249"/>
    </location>
</feature>
<dbReference type="Gene3D" id="3.30.450.40">
    <property type="match status" value="1"/>
</dbReference>
<feature type="transmembrane region" description="Helical" evidence="1">
    <location>
        <begin position="133"/>
        <end position="153"/>
    </location>
</feature>
<dbReference type="PANTHER" id="PTHR43155:SF2">
    <property type="entry name" value="CYCLIC DI-GMP PHOSPHODIESTERASE PA4108"/>
    <property type="match status" value="1"/>
</dbReference>
<dbReference type="Pfam" id="PF01590">
    <property type="entry name" value="GAF"/>
    <property type="match status" value="1"/>
</dbReference>
<comment type="caution">
    <text evidence="3">The sequence shown here is derived from an EMBL/GenBank/DDBJ whole genome shotgun (WGS) entry which is preliminary data.</text>
</comment>
<feature type="transmembrane region" description="Helical" evidence="1">
    <location>
        <begin position="33"/>
        <end position="53"/>
    </location>
</feature>
<evidence type="ECO:0000313" key="4">
    <source>
        <dbReference type="Proteomes" id="UP000183085"/>
    </source>
</evidence>
<dbReference type="InterPro" id="IPR003018">
    <property type="entry name" value="GAF"/>
</dbReference>
<dbReference type="AlphaFoldDB" id="A0A1J5DUB2"/>
<protein>
    <recommendedName>
        <fullName evidence="2">HD-GYP domain-containing protein</fullName>
    </recommendedName>
</protein>
<feature type="transmembrane region" description="Helical" evidence="1">
    <location>
        <begin position="65"/>
        <end position="82"/>
    </location>
</feature>
<dbReference type="InterPro" id="IPR029016">
    <property type="entry name" value="GAF-like_dom_sf"/>
</dbReference>
<name>A0A1J5DUB2_9BACT</name>
<sequence>MYQITLSIASFFMLFLGLFVFTRDVKRAVNKNFALLSASLSIWGFGMLALALVKNRDEAIACLPILHLGLVFGGPALFAFILSITEDKSKINRLLSMAGYTLGVIFFLLHLGGKFGSNVLCVAGYYRVVGEQISPYFNLFLCSLAFYSCYLLYKRYRISTSGTERNRLGYLFLGIFVATLSTLTNILRISGFDVYPLFHIGLLFFNAMTAYAIVRYRLMDITIIIRRALVYSILTFLTTGLWLSNVFIFSKFSVALSGYQTFFSIGVTALLIAFTFLPVRNRIQSWVDTAFFAQRRELEDIIHEFGLTVSSSFNKEYILNSMIRTVLRIVDVEKISVMVINEAGDYPVSLSVGINSQSHGIRLNPSNHLIGWLVQNKRSLLRRELNENPDLRWVRDDLIQDMKAIEAALVIPLFSHHRLIGLLNLEEKTSAISYSEEEMALLETLAAEAILAFENIKFFDERINLMINTIDALCMAIEAQNKFVQGHSQLIANYAVLMAKEMELDEATIEVIKIASFLHDIGNIGVSEDILHLDGRLTIEEFEKIKEHVSIGRNIVHSIQLGREIEECILYHHERMDGSGYPFALKGEAIPVSARILSVADAFVAMIHERSYRMALSQQEALGEIQKASGQGFDPLVVTALLAVIDV</sequence>
<dbReference type="PANTHER" id="PTHR43155">
    <property type="entry name" value="CYCLIC DI-GMP PHOSPHODIESTERASE PA4108-RELATED"/>
    <property type="match status" value="1"/>
</dbReference>
<dbReference type="SMART" id="SM00471">
    <property type="entry name" value="HDc"/>
    <property type="match status" value="1"/>
</dbReference>
<dbReference type="InterPro" id="IPR003607">
    <property type="entry name" value="HD/PDEase_dom"/>
</dbReference>
<dbReference type="SUPFAM" id="SSF109604">
    <property type="entry name" value="HD-domain/PDEase-like"/>
    <property type="match status" value="1"/>
</dbReference>
<dbReference type="Pfam" id="PF16927">
    <property type="entry name" value="HisKA_7TM"/>
    <property type="match status" value="1"/>
</dbReference>
<dbReference type="Pfam" id="PF13487">
    <property type="entry name" value="HD_5"/>
    <property type="match status" value="1"/>
</dbReference>
<accession>A0A1J5DUB2</accession>
<dbReference type="Gene3D" id="1.10.3210.10">
    <property type="entry name" value="Hypothetical protein af1432"/>
    <property type="match status" value="1"/>
</dbReference>
<keyword evidence="1" id="KW-1133">Transmembrane helix</keyword>
<dbReference type="CDD" id="cd00077">
    <property type="entry name" value="HDc"/>
    <property type="match status" value="1"/>
</dbReference>
<dbReference type="STRING" id="1817895.AUJ95_05265"/>
<dbReference type="InterPro" id="IPR037522">
    <property type="entry name" value="HD_GYP_dom"/>
</dbReference>
<dbReference type="SMART" id="SM00065">
    <property type="entry name" value="GAF"/>
    <property type="match status" value="1"/>
</dbReference>
<evidence type="ECO:0000313" key="3">
    <source>
        <dbReference type="EMBL" id="OIP39660.1"/>
    </source>
</evidence>
<feature type="transmembrane region" description="Helical" evidence="1">
    <location>
        <begin position="94"/>
        <end position="113"/>
    </location>
</feature>
<dbReference type="EMBL" id="MNYI01000141">
    <property type="protein sequence ID" value="OIP39660.1"/>
    <property type="molecule type" value="Genomic_DNA"/>
</dbReference>
<feature type="transmembrane region" description="Helical" evidence="1">
    <location>
        <begin position="168"/>
        <end position="189"/>
    </location>
</feature>
<evidence type="ECO:0000259" key="2">
    <source>
        <dbReference type="PROSITE" id="PS51832"/>
    </source>
</evidence>
<dbReference type="SUPFAM" id="SSF55781">
    <property type="entry name" value="GAF domain-like"/>
    <property type="match status" value="1"/>
</dbReference>
<feature type="transmembrane region" description="Helical" evidence="1">
    <location>
        <begin position="6"/>
        <end position="21"/>
    </location>
</feature>
<keyword evidence="1" id="KW-0472">Membrane</keyword>
<dbReference type="PROSITE" id="PS51832">
    <property type="entry name" value="HD_GYP"/>
    <property type="match status" value="1"/>
</dbReference>
<feature type="domain" description="HD-GYP" evidence="2">
    <location>
        <begin position="462"/>
        <end position="647"/>
    </location>
</feature>
<feature type="transmembrane region" description="Helical" evidence="1">
    <location>
        <begin position="195"/>
        <end position="216"/>
    </location>
</feature>
<proteinExistence type="predicted"/>
<feature type="transmembrane region" description="Helical" evidence="1">
    <location>
        <begin position="261"/>
        <end position="279"/>
    </location>
</feature>
<gene>
    <name evidence="3" type="ORF">AUJ95_05265</name>
</gene>
<keyword evidence="1" id="KW-0812">Transmembrane</keyword>
<dbReference type="InterPro" id="IPR031621">
    <property type="entry name" value="HisKA_7TM"/>
</dbReference>
<dbReference type="Proteomes" id="UP000183085">
    <property type="component" value="Unassembled WGS sequence"/>
</dbReference>
<evidence type="ECO:0000256" key="1">
    <source>
        <dbReference type="SAM" id="Phobius"/>
    </source>
</evidence>